<dbReference type="PROSITE" id="PS50113">
    <property type="entry name" value="PAC"/>
    <property type="match status" value="1"/>
</dbReference>
<dbReference type="EMBL" id="SOAU01000001">
    <property type="protein sequence ID" value="TDT17502.1"/>
    <property type="molecule type" value="Genomic_DNA"/>
</dbReference>
<feature type="transmembrane region" description="Helical" evidence="1">
    <location>
        <begin position="242"/>
        <end position="263"/>
    </location>
</feature>
<dbReference type="InterPro" id="IPR029016">
    <property type="entry name" value="GAF-like_dom_sf"/>
</dbReference>
<dbReference type="InterPro" id="IPR029787">
    <property type="entry name" value="Nucleotide_cyclase"/>
</dbReference>
<dbReference type="PROSITE" id="PS50887">
    <property type="entry name" value="GGDEF"/>
    <property type="match status" value="1"/>
</dbReference>
<keyword evidence="6" id="KW-1185">Reference proteome</keyword>
<keyword evidence="1" id="KW-0812">Transmembrane</keyword>
<dbReference type="SUPFAM" id="SSF141868">
    <property type="entry name" value="EAL domain-like"/>
    <property type="match status" value="1"/>
</dbReference>
<accession>A0A4R7I1P5</accession>
<evidence type="ECO:0000259" key="4">
    <source>
        <dbReference type="PROSITE" id="PS50887"/>
    </source>
</evidence>
<dbReference type="PROSITE" id="PS50883">
    <property type="entry name" value="EAL"/>
    <property type="match status" value="1"/>
</dbReference>
<protein>
    <submittedName>
        <fullName evidence="5">Diguanylate cyclase (GGDEF)-like protein</fullName>
    </submittedName>
</protein>
<dbReference type="Gene3D" id="3.20.20.450">
    <property type="entry name" value="EAL domain"/>
    <property type="match status" value="1"/>
</dbReference>
<dbReference type="SUPFAM" id="SSF55781">
    <property type="entry name" value="GAF domain-like"/>
    <property type="match status" value="1"/>
</dbReference>
<keyword evidence="1" id="KW-0472">Membrane</keyword>
<dbReference type="InterPro" id="IPR000160">
    <property type="entry name" value="GGDEF_dom"/>
</dbReference>
<keyword evidence="1" id="KW-1133">Transmembrane helix</keyword>
<feature type="transmembrane region" description="Helical" evidence="1">
    <location>
        <begin position="213"/>
        <end position="236"/>
    </location>
</feature>
<dbReference type="InterPro" id="IPR000700">
    <property type="entry name" value="PAS-assoc_C"/>
</dbReference>
<feature type="transmembrane region" description="Helical" evidence="1">
    <location>
        <begin position="275"/>
        <end position="293"/>
    </location>
</feature>
<feature type="transmembrane region" description="Helical" evidence="1">
    <location>
        <begin position="148"/>
        <end position="171"/>
    </location>
</feature>
<dbReference type="OrthoDB" id="23692at2"/>
<evidence type="ECO:0000259" key="2">
    <source>
        <dbReference type="PROSITE" id="PS50113"/>
    </source>
</evidence>
<feature type="domain" description="PAC" evidence="2">
    <location>
        <begin position="419"/>
        <end position="472"/>
    </location>
</feature>
<sequence>MTERANETTSRVAPPHGFASAVRATVAAGPWRLAAIVVVVWAVAIVAATGTMLDAALYLMPASAALVAGLTALGRTRTAGRSGRASALLGSGAIVWAFANLIEAVGEVRSPSGVETTVAVLEITAHFLIIAAFLVLPIDGARVRHVRALLDIVMILVATSTVAAGLRLLWLDDPGNEGGVIDFVFHPAVALLTFGLVADTLGRVTPRWRHPIAWCTAATGLMVLAEFAGAALEFGATAESVWLAPSLWVAAWLVFAFAIRAPVDVHVPRVWSGDAGWTAVVIAVAAVGFMVWIELRHGVLHTEPSLVALGLIGTVAILLRAIAFQVESAALQRDLQRQERLASERADRYEEALEAAGAGIWEFDVVGDRVWTSRGLDQMLDRAAEGTETFDEFLQSVSPTARSLLVDQLHKISDETSAEAVEFVTARSDGDDSLAVETRGRGRRDDSGRLVSLTGVALDVTERRRADEALRRHAERSTKLVDFGRRTLAASTLDAVVWDALDVIADDVGLAACRVLQRDPVGHRLRSVASLGSGRRASTDDQVNRAVATVSTSLITVEPADHDDEPATIGACIPVSAERGVWGVIDLEVPAPATLDDDDIRFVEALATMVASAAARDTAHTELRHRSLHDQLTGLPNRELVTDRVGQLLVAARATGDGVVVFHIGLDRFGQINDSLGHQAGDDALVEIGRRLAAVCPTGGSVARAGGDEFVLAFPHGPTSDPETVADAVQREVARPLWIDGSELFVTASIGEAHSAPGVTPDVLLANAATASRGASAAGGGCRRQFSLTDRERSVDRVRIEADLRHALRQGQIVPWYQPIVRIADRRIVGAEALARWERPGGGVVSPADFIPVAEQAGLVGELGRVILGRAMDDACRWVGPNGERPRVSVNVATPQLVDGSIVDVLGDELARSGLEPDRLTLEVVEGEIVDANYERALESVRAVKRFDGLGVSVDDFGTGHSSLARLHAFPVDVVKIDRSFVARIESDAADRALVKAIIDMSAALTLRVVAEGVETEGQFELLRSLGCDFAQGWLFAPAMPAHDLLALPLDEFMAEGGQSSMFGLDLPV</sequence>
<evidence type="ECO:0000313" key="5">
    <source>
        <dbReference type="EMBL" id="TDT17502.1"/>
    </source>
</evidence>
<feature type="transmembrane region" description="Helical" evidence="1">
    <location>
        <begin position="85"/>
        <end position="106"/>
    </location>
</feature>
<dbReference type="SMART" id="SM00267">
    <property type="entry name" value="GGDEF"/>
    <property type="match status" value="1"/>
</dbReference>
<feature type="transmembrane region" description="Helical" evidence="1">
    <location>
        <begin position="55"/>
        <end position="73"/>
    </location>
</feature>
<dbReference type="SUPFAM" id="SSF55785">
    <property type="entry name" value="PYP-like sensor domain (PAS domain)"/>
    <property type="match status" value="1"/>
</dbReference>
<reference evidence="5 6" key="1">
    <citation type="submission" date="2019-03" db="EMBL/GenBank/DDBJ databases">
        <title>Sequencing the genomes of 1000 actinobacteria strains.</title>
        <authorList>
            <person name="Klenk H.-P."/>
        </authorList>
    </citation>
    <scope>NUCLEOTIDE SEQUENCE [LARGE SCALE GENOMIC DNA]</scope>
    <source>
        <strain evidence="5 6">DSM 18936</strain>
    </source>
</reference>
<dbReference type="Gene3D" id="3.30.450.20">
    <property type="entry name" value="PAS domain"/>
    <property type="match status" value="1"/>
</dbReference>
<dbReference type="SMART" id="SM00052">
    <property type="entry name" value="EAL"/>
    <property type="match status" value="1"/>
</dbReference>
<feature type="transmembrane region" description="Helical" evidence="1">
    <location>
        <begin position="31"/>
        <end position="49"/>
    </location>
</feature>
<dbReference type="Proteomes" id="UP000294558">
    <property type="component" value="Unassembled WGS sequence"/>
</dbReference>
<organism evidence="5 6">
    <name type="scientific">Ilumatobacter fluminis</name>
    <dbReference type="NCBI Taxonomy" id="467091"/>
    <lineage>
        <taxon>Bacteria</taxon>
        <taxon>Bacillati</taxon>
        <taxon>Actinomycetota</taxon>
        <taxon>Acidimicrobiia</taxon>
        <taxon>Acidimicrobiales</taxon>
        <taxon>Ilumatobacteraceae</taxon>
        <taxon>Ilumatobacter</taxon>
    </lineage>
</organism>
<dbReference type="Pfam" id="PF00563">
    <property type="entry name" value="EAL"/>
    <property type="match status" value="1"/>
</dbReference>
<comment type="caution">
    <text evidence="5">The sequence shown here is derived from an EMBL/GenBank/DDBJ whole genome shotgun (WGS) entry which is preliminary data.</text>
</comment>
<gene>
    <name evidence="5" type="ORF">BDK89_3112</name>
</gene>
<dbReference type="InterPro" id="IPR035965">
    <property type="entry name" value="PAS-like_dom_sf"/>
</dbReference>
<dbReference type="SUPFAM" id="SSF55073">
    <property type="entry name" value="Nucleotide cyclase"/>
    <property type="match status" value="1"/>
</dbReference>
<dbReference type="InterPro" id="IPR003018">
    <property type="entry name" value="GAF"/>
</dbReference>
<evidence type="ECO:0000259" key="3">
    <source>
        <dbReference type="PROSITE" id="PS50883"/>
    </source>
</evidence>
<dbReference type="PANTHER" id="PTHR44757">
    <property type="entry name" value="DIGUANYLATE CYCLASE DGCP"/>
    <property type="match status" value="1"/>
</dbReference>
<dbReference type="AlphaFoldDB" id="A0A4R7I1P5"/>
<dbReference type="InterPro" id="IPR052155">
    <property type="entry name" value="Biofilm_reg_signaling"/>
</dbReference>
<dbReference type="RefSeq" id="WP_133869788.1">
    <property type="nucleotide sequence ID" value="NZ_SOAU01000001.1"/>
</dbReference>
<dbReference type="InterPro" id="IPR043128">
    <property type="entry name" value="Rev_trsase/Diguanyl_cyclase"/>
</dbReference>
<dbReference type="InterPro" id="IPR001633">
    <property type="entry name" value="EAL_dom"/>
</dbReference>
<dbReference type="CDD" id="cd01948">
    <property type="entry name" value="EAL"/>
    <property type="match status" value="1"/>
</dbReference>
<feature type="transmembrane region" description="Helical" evidence="1">
    <location>
        <begin position="118"/>
        <end position="136"/>
    </location>
</feature>
<name>A0A4R7I1P5_9ACTN</name>
<dbReference type="PANTHER" id="PTHR44757:SF2">
    <property type="entry name" value="BIOFILM ARCHITECTURE MAINTENANCE PROTEIN MBAA"/>
    <property type="match status" value="1"/>
</dbReference>
<feature type="transmembrane region" description="Helical" evidence="1">
    <location>
        <begin position="305"/>
        <end position="323"/>
    </location>
</feature>
<evidence type="ECO:0000256" key="1">
    <source>
        <dbReference type="SAM" id="Phobius"/>
    </source>
</evidence>
<dbReference type="Pfam" id="PF13492">
    <property type="entry name" value="GAF_3"/>
    <property type="match status" value="1"/>
</dbReference>
<dbReference type="NCBIfam" id="TIGR00254">
    <property type="entry name" value="GGDEF"/>
    <property type="match status" value="1"/>
</dbReference>
<proteinExistence type="predicted"/>
<feature type="domain" description="GGDEF" evidence="4">
    <location>
        <begin position="657"/>
        <end position="788"/>
    </location>
</feature>
<feature type="domain" description="EAL" evidence="3">
    <location>
        <begin position="797"/>
        <end position="1053"/>
    </location>
</feature>
<dbReference type="Gene3D" id="3.30.70.270">
    <property type="match status" value="1"/>
</dbReference>
<evidence type="ECO:0000313" key="6">
    <source>
        <dbReference type="Proteomes" id="UP000294558"/>
    </source>
</evidence>
<dbReference type="CDD" id="cd01949">
    <property type="entry name" value="GGDEF"/>
    <property type="match status" value="1"/>
</dbReference>
<dbReference type="Pfam" id="PF00990">
    <property type="entry name" value="GGDEF"/>
    <property type="match status" value="1"/>
</dbReference>
<dbReference type="InterPro" id="IPR035919">
    <property type="entry name" value="EAL_sf"/>
</dbReference>
<dbReference type="Gene3D" id="3.30.450.40">
    <property type="match status" value="1"/>
</dbReference>